<evidence type="ECO:0000313" key="3">
    <source>
        <dbReference type="Proteomes" id="UP001152795"/>
    </source>
</evidence>
<keyword evidence="2" id="KW-0695">RNA-directed DNA polymerase</keyword>
<feature type="region of interest" description="Disordered" evidence="1">
    <location>
        <begin position="43"/>
        <end position="69"/>
    </location>
</feature>
<keyword evidence="2" id="KW-0548">Nucleotidyltransferase</keyword>
<dbReference type="PANTHER" id="PTHR33845">
    <property type="entry name" value="C2H2-TYPE DOMAIN-CONTAINING PROTEIN"/>
    <property type="match status" value="1"/>
</dbReference>
<evidence type="ECO:0000313" key="2">
    <source>
        <dbReference type="EMBL" id="CAB4008816.1"/>
    </source>
</evidence>
<accession>A0A7D9EF12</accession>
<dbReference type="InterPro" id="IPR013087">
    <property type="entry name" value="Znf_C2H2_type"/>
</dbReference>
<feature type="compositionally biased region" description="Acidic residues" evidence="1">
    <location>
        <begin position="246"/>
        <end position="257"/>
    </location>
</feature>
<gene>
    <name evidence="2" type="ORF">PACLA_8A071612</name>
</gene>
<dbReference type="PROSITE" id="PS50157">
    <property type="entry name" value="ZINC_FINGER_C2H2_2"/>
    <property type="match status" value="1"/>
</dbReference>
<feature type="region of interest" description="Disordered" evidence="1">
    <location>
        <begin position="232"/>
        <end position="264"/>
    </location>
</feature>
<name>A0A7D9EF12_PARCT</name>
<feature type="region of interest" description="Disordered" evidence="1">
    <location>
        <begin position="184"/>
        <end position="212"/>
    </location>
</feature>
<feature type="region of interest" description="Disordered" evidence="1">
    <location>
        <begin position="128"/>
        <end position="148"/>
    </location>
</feature>
<dbReference type="Proteomes" id="UP001152795">
    <property type="component" value="Unassembled WGS sequence"/>
</dbReference>
<keyword evidence="2" id="KW-0808">Transferase</keyword>
<evidence type="ECO:0000256" key="1">
    <source>
        <dbReference type="SAM" id="MobiDB-lite"/>
    </source>
</evidence>
<dbReference type="PANTHER" id="PTHR33845:SF1">
    <property type="entry name" value="C2H2-TYPE DOMAIN-CONTAINING PROTEIN"/>
    <property type="match status" value="1"/>
</dbReference>
<comment type="caution">
    <text evidence="2">The sequence shown here is derived from an EMBL/GenBank/DDBJ whole genome shotgun (WGS) entry which is preliminary data.</text>
</comment>
<organism evidence="2 3">
    <name type="scientific">Paramuricea clavata</name>
    <name type="common">Red gorgonian</name>
    <name type="synonym">Violescent sea-whip</name>
    <dbReference type="NCBI Taxonomy" id="317549"/>
    <lineage>
        <taxon>Eukaryota</taxon>
        <taxon>Metazoa</taxon>
        <taxon>Cnidaria</taxon>
        <taxon>Anthozoa</taxon>
        <taxon>Octocorallia</taxon>
        <taxon>Malacalcyonacea</taxon>
        <taxon>Plexauridae</taxon>
        <taxon>Paramuricea</taxon>
    </lineage>
</organism>
<feature type="compositionally biased region" description="Basic and acidic residues" evidence="1">
    <location>
        <begin position="234"/>
        <end position="245"/>
    </location>
</feature>
<dbReference type="AlphaFoldDB" id="A0A7D9EF12"/>
<dbReference type="EMBL" id="CACRXK020006237">
    <property type="protein sequence ID" value="CAB4008816.1"/>
    <property type="molecule type" value="Genomic_DNA"/>
</dbReference>
<sequence>MTVWIAYNNGPGKVLPLTNFCRPPTVPKLIHSEETEDTVSFVAVKARQQPKKSREQNNTDPMEDESNDERVDTYSKLFLCPEQGCIKSFHRYSSLERHLHCDNHTYVLEHETLYDKAMKLYATKLEEGSSKNPIPTESESVELPEPDIGPELQMGWALRISSKGKRFSDVQKKYLVDVFDAGEQTGRKADPGDVSRAMRSTRNSDGSRLFNKGDFLTPQQIASFFSRLAKKRRENTSGDKDSEERGDGDDNDYEEDDLNKKDFEKRKGQEIEELSASLIDAIGLKHPIMFDRHNICELTSQRKLSKFSVYMLQEICSSFELNITDSTGKRKFKKPYIDLLEKLVQSCVPTFFKAKKAKAAKKQGKKPKHHSHKKTRLGEEFYNAENEKEKFPMLAYTKLSDNFNQIGDKANTAKGGLKKLKENWEKRGEFGDRSVFVAALQSAASNIGKFANAGADPEGAMMAALAMVAQFASLTGPMGELASIGRY</sequence>
<dbReference type="PROSITE" id="PS00028">
    <property type="entry name" value="ZINC_FINGER_C2H2_1"/>
    <property type="match status" value="1"/>
</dbReference>
<proteinExistence type="predicted"/>
<protein>
    <submittedName>
        <fullName evidence="2">RNA-directed DNA polymerase from transposon X-element</fullName>
    </submittedName>
</protein>
<keyword evidence="3" id="KW-1185">Reference proteome</keyword>
<dbReference type="OrthoDB" id="2423517at2759"/>
<dbReference type="Gene3D" id="3.30.160.60">
    <property type="entry name" value="Classic Zinc Finger"/>
    <property type="match status" value="1"/>
</dbReference>
<dbReference type="GO" id="GO:0003964">
    <property type="term" value="F:RNA-directed DNA polymerase activity"/>
    <property type="evidence" value="ECO:0007669"/>
    <property type="project" value="UniProtKB-KW"/>
</dbReference>
<reference evidence="2" key="1">
    <citation type="submission" date="2020-04" db="EMBL/GenBank/DDBJ databases">
        <authorList>
            <person name="Alioto T."/>
            <person name="Alioto T."/>
            <person name="Gomez Garrido J."/>
        </authorList>
    </citation>
    <scope>NUCLEOTIDE SEQUENCE</scope>
    <source>
        <strain evidence="2">A484AB</strain>
    </source>
</reference>